<name>A0A679JKB3_VARPD</name>
<reference evidence="1" key="1">
    <citation type="submission" date="2019-12" db="EMBL/GenBank/DDBJ databases">
        <authorList>
            <person name="Cremers G."/>
        </authorList>
    </citation>
    <scope>NUCLEOTIDE SEQUENCE</scope>
    <source>
        <strain evidence="1">Vvax</strain>
    </source>
</reference>
<dbReference type="AlphaFoldDB" id="A0A679JKB3"/>
<evidence type="ECO:0000313" key="1">
    <source>
        <dbReference type="EMBL" id="CAA2109441.1"/>
    </source>
</evidence>
<dbReference type="EMBL" id="LR743508">
    <property type="protein sequence ID" value="CAA2109441.1"/>
    <property type="molecule type" value="Genomic_DNA"/>
</dbReference>
<sequence length="76" mass="7665">MKPSIPTPRDPLPDGRADALVRRLQGIASTAVVMGAVVAGSVVAASEALQEAPGDAIVVFRDALAGSFARVGGRLP</sequence>
<accession>A0A679JKB3</accession>
<protein>
    <submittedName>
        <fullName evidence="1">Uncharacterized protein</fullName>
    </submittedName>
</protein>
<organism evidence="1">
    <name type="scientific">Variovorax paradoxus</name>
    <dbReference type="NCBI Taxonomy" id="34073"/>
    <lineage>
        <taxon>Bacteria</taxon>
        <taxon>Pseudomonadati</taxon>
        <taxon>Pseudomonadota</taxon>
        <taxon>Betaproteobacteria</taxon>
        <taxon>Burkholderiales</taxon>
        <taxon>Comamonadaceae</taxon>
        <taxon>Variovorax</taxon>
    </lineage>
</organism>
<gene>
    <name evidence="1" type="ORF">VVAX_05712</name>
</gene>
<proteinExistence type="predicted"/>
<dbReference type="RefSeq" id="WP_339093398.1">
    <property type="nucleotide sequence ID" value="NZ_LR743508.1"/>
</dbReference>